<dbReference type="PANTHER" id="PTHR43591">
    <property type="entry name" value="METHYLTRANSFERASE"/>
    <property type="match status" value="1"/>
</dbReference>
<protein>
    <submittedName>
        <fullName evidence="2">Methyltransferase</fullName>
    </submittedName>
</protein>
<dbReference type="CDD" id="cd02440">
    <property type="entry name" value="AdoMet_MTases"/>
    <property type="match status" value="1"/>
</dbReference>
<dbReference type="Pfam" id="PF13489">
    <property type="entry name" value="Methyltransf_23"/>
    <property type="match status" value="1"/>
</dbReference>
<dbReference type="AlphaFoldDB" id="A0A9Q8UR99"/>
<dbReference type="Gene3D" id="3.40.50.150">
    <property type="entry name" value="Vaccinia Virus protein VP39"/>
    <property type="match status" value="1"/>
</dbReference>
<evidence type="ECO:0000313" key="2">
    <source>
        <dbReference type="EMBL" id="UJO19538.1"/>
    </source>
</evidence>
<dbReference type="Proteomes" id="UP000756132">
    <property type="component" value="Chromosome 6"/>
</dbReference>
<organism evidence="2 3">
    <name type="scientific">Passalora fulva</name>
    <name type="common">Tomato leaf mold</name>
    <name type="synonym">Cladosporium fulvum</name>
    <dbReference type="NCBI Taxonomy" id="5499"/>
    <lineage>
        <taxon>Eukaryota</taxon>
        <taxon>Fungi</taxon>
        <taxon>Dikarya</taxon>
        <taxon>Ascomycota</taxon>
        <taxon>Pezizomycotina</taxon>
        <taxon>Dothideomycetes</taxon>
        <taxon>Dothideomycetidae</taxon>
        <taxon>Mycosphaerellales</taxon>
        <taxon>Mycosphaerellaceae</taxon>
        <taxon>Fulvia</taxon>
    </lineage>
</organism>
<keyword evidence="2" id="KW-0489">Methyltransferase</keyword>
<dbReference type="GO" id="GO:0008168">
    <property type="term" value="F:methyltransferase activity"/>
    <property type="evidence" value="ECO:0007669"/>
    <property type="project" value="UniProtKB-KW"/>
</dbReference>
<dbReference type="OrthoDB" id="2013972at2759"/>
<name>A0A9Q8UR99_PASFU</name>
<dbReference type="OMA" id="DNFIGCS"/>
<proteinExistence type="predicted"/>
<accession>A0A9Q8UR99</accession>
<reference evidence="2" key="1">
    <citation type="submission" date="2021-12" db="EMBL/GenBank/DDBJ databases">
        <authorList>
            <person name="Zaccaron A."/>
            <person name="Stergiopoulos I."/>
        </authorList>
    </citation>
    <scope>NUCLEOTIDE SEQUENCE</scope>
    <source>
        <strain evidence="2">Race5_Kim</strain>
    </source>
</reference>
<keyword evidence="2" id="KW-0808">Transferase</keyword>
<gene>
    <name evidence="2" type="ORF">CLAFUR5_06877</name>
</gene>
<dbReference type="RefSeq" id="XP_047763904.1">
    <property type="nucleotide sequence ID" value="XM_047906025.1"/>
</dbReference>
<dbReference type="SUPFAM" id="SSF53335">
    <property type="entry name" value="S-adenosyl-L-methionine-dependent methyltransferases"/>
    <property type="match status" value="1"/>
</dbReference>
<sequence length="378" mass="42359">MAEVPNAEEPRAESSLHPPAAAQQADQSQNPAAEDDATETGHVVGDDEDENHVAGLEIDTSSDSGFGDDEAGSETSSLASSLLRGHIENGRKYSTLRDDYWGPSDDQQFETMDAGHFVYLLMESGRDNPLFRSPLRFPRNVLDIGTGTGTWAIDVADKFPDVNVHGVDLYPPPNSWVPPNCFLEVQDVLQEWTWNYQFDLVHMRLLLGAFTDAEWDQVYRTVYENLKPGGWIEQVELDVRVMSDDESLPKDSLLAGWGQNFLGCSERSGRPLSTQTTMAGRITAAGFTNLQDDLFKCPLGSWPKDKRLKEAGRVNLHHWSSGLDGWAMWLLTKHGAPTPWSADVVRVYVAKVRQELKQKGLHIYHFTRRVWAQKPYDA</sequence>
<evidence type="ECO:0000256" key="1">
    <source>
        <dbReference type="SAM" id="MobiDB-lite"/>
    </source>
</evidence>
<evidence type="ECO:0000313" key="3">
    <source>
        <dbReference type="Proteomes" id="UP000756132"/>
    </source>
</evidence>
<dbReference type="InterPro" id="IPR029063">
    <property type="entry name" value="SAM-dependent_MTases_sf"/>
</dbReference>
<feature type="region of interest" description="Disordered" evidence="1">
    <location>
        <begin position="1"/>
        <end position="79"/>
    </location>
</feature>
<dbReference type="KEGG" id="ffu:CLAFUR5_06877"/>
<dbReference type="GO" id="GO:0032259">
    <property type="term" value="P:methylation"/>
    <property type="evidence" value="ECO:0007669"/>
    <property type="project" value="UniProtKB-KW"/>
</dbReference>
<dbReference type="GeneID" id="71986755"/>
<feature type="compositionally biased region" description="Low complexity" evidence="1">
    <location>
        <begin position="18"/>
        <end position="32"/>
    </location>
</feature>
<keyword evidence="3" id="KW-1185">Reference proteome</keyword>
<reference evidence="2" key="2">
    <citation type="journal article" date="2022" name="Microb. Genom.">
        <title>A chromosome-scale genome assembly of the tomato pathogen Cladosporium fulvum reveals a compartmentalized genome architecture and the presence of a dispensable chromosome.</title>
        <authorList>
            <person name="Zaccaron A.Z."/>
            <person name="Chen L.H."/>
            <person name="Samaras A."/>
            <person name="Stergiopoulos I."/>
        </authorList>
    </citation>
    <scope>NUCLEOTIDE SEQUENCE</scope>
    <source>
        <strain evidence="2">Race5_Kim</strain>
    </source>
</reference>
<dbReference type="PANTHER" id="PTHR43591:SF10">
    <property type="entry name" value="ABC TRANSMEMBRANE TYPE-1 DOMAIN-CONTAINING PROTEIN-RELATED"/>
    <property type="match status" value="1"/>
</dbReference>
<dbReference type="EMBL" id="CP090168">
    <property type="protein sequence ID" value="UJO19538.1"/>
    <property type="molecule type" value="Genomic_DNA"/>
</dbReference>